<reference evidence="1" key="1">
    <citation type="submission" date="2020-05" db="EMBL/GenBank/DDBJ databases">
        <authorList>
            <person name="Chiriac C."/>
            <person name="Salcher M."/>
            <person name="Ghai R."/>
            <person name="Kavagutti S V."/>
        </authorList>
    </citation>
    <scope>NUCLEOTIDE SEQUENCE</scope>
</reference>
<gene>
    <name evidence="1" type="ORF">UFOVP71_245</name>
</gene>
<accession>A0A6J5TCN4</accession>
<dbReference type="EMBL" id="LR797824">
    <property type="protein sequence ID" value="CAB4241707.1"/>
    <property type="molecule type" value="Genomic_DNA"/>
</dbReference>
<organism evidence="1">
    <name type="scientific">uncultured Caudovirales phage</name>
    <dbReference type="NCBI Taxonomy" id="2100421"/>
    <lineage>
        <taxon>Viruses</taxon>
        <taxon>Duplodnaviria</taxon>
        <taxon>Heunggongvirae</taxon>
        <taxon>Uroviricota</taxon>
        <taxon>Caudoviricetes</taxon>
        <taxon>Peduoviridae</taxon>
        <taxon>Maltschvirus</taxon>
        <taxon>Maltschvirus maltsch</taxon>
    </lineage>
</organism>
<evidence type="ECO:0000313" key="1">
    <source>
        <dbReference type="EMBL" id="CAB4241707.1"/>
    </source>
</evidence>
<name>A0A6J5TCN4_9CAUD</name>
<sequence>MSKSWVVVFDDTGIDALIPWTDIAEENMISKLSGDSPAVNVQQLVARTVLRAQLNGHRNMEIWGFNTKEDMSVDNMLKLWKVSNDVTPLKDLVRSKGNKIY</sequence>
<proteinExistence type="predicted"/>
<protein>
    <submittedName>
        <fullName evidence="1">Uncharacterized protein</fullName>
    </submittedName>
</protein>